<sequence length="94" mass="10689">MRHINFDNTHIYTGSLGKFNFRPLMDCVYIEVIIDFSDGAISTGDIEVIEPDQINMYVAPYTTVAGTAIAAKAWVLQNIEKSDVWKVTEKYIDR</sequence>
<reference evidence="1" key="1">
    <citation type="submission" date="2024-04" db="EMBL/GenBank/DDBJ databases">
        <title>Complete genome sequence of Sphingobacterium thalpophiium BAA-1094.</title>
        <authorList>
            <person name="Adaikpoh B.I."/>
        </authorList>
    </citation>
    <scope>NUCLEOTIDE SEQUENCE</scope>
    <source>
        <strain evidence="1">BAA-1094</strain>
    </source>
</reference>
<accession>A0ACD5C773</accession>
<gene>
    <name evidence="1" type="ORF">AACH28_08230</name>
</gene>
<dbReference type="Proteomes" id="UP001485301">
    <property type="component" value="Chromosome"/>
</dbReference>
<name>A0ACD5C773_9SPHI</name>
<evidence type="ECO:0000313" key="2">
    <source>
        <dbReference type="Proteomes" id="UP001485301"/>
    </source>
</evidence>
<evidence type="ECO:0000313" key="1">
    <source>
        <dbReference type="EMBL" id="WZN57512.1"/>
    </source>
</evidence>
<dbReference type="EMBL" id="CP151087">
    <property type="protein sequence ID" value="WZN57512.1"/>
    <property type="molecule type" value="Genomic_DNA"/>
</dbReference>
<organism evidence="1 2">
    <name type="scientific">Sphingobacterium thalpophilum</name>
    <dbReference type="NCBI Taxonomy" id="259"/>
    <lineage>
        <taxon>Bacteria</taxon>
        <taxon>Pseudomonadati</taxon>
        <taxon>Bacteroidota</taxon>
        <taxon>Sphingobacteriia</taxon>
        <taxon>Sphingobacteriales</taxon>
        <taxon>Sphingobacteriaceae</taxon>
        <taxon>Sphingobacterium</taxon>
    </lineage>
</organism>
<keyword evidence="2" id="KW-1185">Reference proteome</keyword>
<proteinExistence type="predicted"/>
<protein>
    <submittedName>
        <fullName evidence="1">Uncharacterized protein</fullName>
    </submittedName>
</protein>